<dbReference type="InterPro" id="IPR052584">
    <property type="entry name" value="U2_snRNP_Complex_Component"/>
</dbReference>
<dbReference type="InterPro" id="IPR036361">
    <property type="entry name" value="SAP_dom_sf"/>
</dbReference>
<dbReference type="InterPro" id="IPR007180">
    <property type="entry name" value="DUF382"/>
</dbReference>
<dbReference type="InterPro" id="IPR006568">
    <property type="entry name" value="PSP_pro-rich"/>
</dbReference>
<gene>
    <name evidence="3" type="ORF">RDWZM_006165</name>
</gene>
<evidence type="ECO:0000313" key="3">
    <source>
        <dbReference type="EMBL" id="KAJ6220353.1"/>
    </source>
</evidence>
<dbReference type="GO" id="GO:0005689">
    <property type="term" value="C:U12-type spliceosomal complex"/>
    <property type="evidence" value="ECO:0007669"/>
    <property type="project" value="TreeGrafter"/>
</dbReference>
<feature type="compositionally biased region" description="Basic and acidic residues" evidence="1">
    <location>
        <begin position="816"/>
        <end position="826"/>
    </location>
</feature>
<accession>A0A9Q0M5J0</accession>
<feature type="region of interest" description="Disordered" evidence="1">
    <location>
        <begin position="745"/>
        <end position="835"/>
    </location>
</feature>
<dbReference type="Proteomes" id="UP001142055">
    <property type="component" value="Chromosome 2"/>
</dbReference>
<comment type="caution">
    <text evidence="3">The sequence shown here is derived from an EMBL/GenBank/DDBJ whole genome shotgun (WGS) entry which is preliminary data.</text>
</comment>
<dbReference type="SMART" id="SM00581">
    <property type="entry name" value="PSP"/>
    <property type="match status" value="1"/>
</dbReference>
<feature type="compositionally biased region" description="Acidic residues" evidence="1">
    <location>
        <begin position="249"/>
        <end position="265"/>
    </location>
</feature>
<evidence type="ECO:0000256" key="1">
    <source>
        <dbReference type="SAM" id="MobiDB-lite"/>
    </source>
</evidence>
<keyword evidence="4" id="KW-1185">Reference proteome</keyword>
<dbReference type="Pfam" id="PF04037">
    <property type="entry name" value="DUF382"/>
    <property type="match status" value="1"/>
</dbReference>
<dbReference type="SUPFAM" id="SSF68906">
    <property type="entry name" value="SAP domain"/>
    <property type="match status" value="1"/>
</dbReference>
<dbReference type="PROSITE" id="PS50800">
    <property type="entry name" value="SAP"/>
    <property type="match status" value="1"/>
</dbReference>
<dbReference type="EMBL" id="JAPWDV010000002">
    <property type="protein sequence ID" value="KAJ6220353.1"/>
    <property type="molecule type" value="Genomic_DNA"/>
</dbReference>
<name>A0A9Q0M5J0_BLOTA</name>
<sequence>MVEEKDLNRFKVVELKSMLQQHGVTPKGLKMDLVKQLYGILKAREEELSCQQQQSNQEMFQNSEELQQPLLSEESVRDVQQPEMLQQLNEQKFQVEDLVQAQQGELSPQYENQMQQINNEFEGKNDSLIVPKKEETSIIMNQIDNEVFHQNNIENQPENDSVFKEDKTHEINQVYYDEGEEADIENNDILISEEELSKMSKNQRRKYKKKMRNKIKRQERQMIEIKRRELMPLKENKLQSKSVEIKEETAEDDAMDIDDEDEAEEEKEKRLREEQEAQKTQNCVLETNDKLDVTESDVEIEYVPEEIPNDPVYLQFLKVFDKFSAVSPSEASRLEAERLHEQNKNRDDRTKLLELKKPVELELKEDDEKDNDGLGKLSKRKMKQLNRMSIADLKQNVTHPELVEMHDVTARDPVLLLQLKSTRNTVPVPRHWCYKRKYLQGKRGFEKPPFKLPEFIRRTGIQEMREALQEKEDTKSLKSKMKEKIRPKMGKIDIDYQKLHDAFFKWQTKPKMTIHGDLYYEGKEFETRLKDKKPGELTTELRSSLGMPTGPNANKCPPPWLIAMQRYGPPPSYPNMKIPGLNAPIPDGCSFGYHAGGWGKPPVDEYGRPLYGDVFGLTLSAGDITLTEINIDKTRWGEIESEEEEEVEESEEEEEEEEEDADVDKSGLVTPAAEGLVTPSGISSVPTGIETPDMIELRKRKQAIEAEMESGENPALFTVIPEQKTDRYGKDMMGSMHVYDFASLSKTSSKSSSHARDGIDVALDPSELESGGLDSNQLSAKYEQSMRKQSGGNPHEDLSDMVAEYAAANKPKRKKGDHDANKSSKDKSKKYQFKF</sequence>
<evidence type="ECO:0000313" key="4">
    <source>
        <dbReference type="Proteomes" id="UP001142055"/>
    </source>
</evidence>
<dbReference type="AlphaFoldDB" id="A0A9Q0M5J0"/>
<feature type="domain" description="SAP" evidence="2">
    <location>
        <begin position="7"/>
        <end position="41"/>
    </location>
</feature>
<feature type="region of interest" description="Disordered" evidence="1">
    <location>
        <begin position="239"/>
        <end position="282"/>
    </location>
</feature>
<feature type="region of interest" description="Disordered" evidence="1">
    <location>
        <begin position="635"/>
        <end position="689"/>
    </location>
</feature>
<dbReference type="OMA" id="LIDEEEX"/>
<reference evidence="3" key="1">
    <citation type="submission" date="2022-12" db="EMBL/GenBank/DDBJ databases">
        <title>Genome assemblies of Blomia tropicalis.</title>
        <authorList>
            <person name="Cui Y."/>
        </authorList>
    </citation>
    <scope>NUCLEOTIDE SEQUENCE</scope>
    <source>
        <tissue evidence="3">Adult mites</tissue>
    </source>
</reference>
<evidence type="ECO:0000259" key="2">
    <source>
        <dbReference type="PROSITE" id="PS50800"/>
    </source>
</evidence>
<feature type="compositionally biased region" description="Acidic residues" evidence="1">
    <location>
        <begin position="639"/>
        <end position="662"/>
    </location>
</feature>
<dbReference type="PANTHER" id="PTHR12785:SF6">
    <property type="entry name" value="SPLICING FACTOR 3B SUBUNIT 2"/>
    <property type="match status" value="1"/>
</dbReference>
<proteinExistence type="predicted"/>
<protein>
    <recommendedName>
        <fullName evidence="2">SAP domain-containing protein</fullName>
    </recommendedName>
</protein>
<dbReference type="InterPro" id="IPR003034">
    <property type="entry name" value="SAP_dom"/>
</dbReference>
<feature type="compositionally biased region" description="Basic and acidic residues" evidence="1">
    <location>
        <begin position="266"/>
        <end position="277"/>
    </location>
</feature>
<organism evidence="3 4">
    <name type="scientific">Blomia tropicalis</name>
    <name type="common">Mite</name>
    <dbReference type="NCBI Taxonomy" id="40697"/>
    <lineage>
        <taxon>Eukaryota</taxon>
        <taxon>Metazoa</taxon>
        <taxon>Ecdysozoa</taxon>
        <taxon>Arthropoda</taxon>
        <taxon>Chelicerata</taxon>
        <taxon>Arachnida</taxon>
        <taxon>Acari</taxon>
        <taxon>Acariformes</taxon>
        <taxon>Sarcoptiformes</taxon>
        <taxon>Astigmata</taxon>
        <taxon>Glycyphagoidea</taxon>
        <taxon>Echimyopodidae</taxon>
        <taxon>Blomia</taxon>
    </lineage>
</organism>
<feature type="compositionally biased region" description="Basic and acidic residues" evidence="1">
    <location>
        <begin position="239"/>
        <end position="248"/>
    </location>
</feature>
<dbReference type="Pfam" id="PF04046">
    <property type="entry name" value="PSP"/>
    <property type="match status" value="1"/>
</dbReference>
<dbReference type="PANTHER" id="PTHR12785">
    <property type="entry name" value="SPLICING FACTOR 3B"/>
    <property type="match status" value="1"/>
</dbReference>